<keyword evidence="1" id="KW-0812">Transmembrane</keyword>
<protein>
    <submittedName>
        <fullName evidence="2">Uncharacterized protein</fullName>
    </submittedName>
</protein>
<reference evidence="2" key="1">
    <citation type="journal article" date="2023" name="Insect Mol. Biol.">
        <title>Genome sequencing provides insights into the evolution of gene families encoding plant cell wall-degrading enzymes in longhorned beetles.</title>
        <authorList>
            <person name="Shin N.R."/>
            <person name="Okamura Y."/>
            <person name="Kirsch R."/>
            <person name="Pauchet Y."/>
        </authorList>
    </citation>
    <scope>NUCLEOTIDE SEQUENCE</scope>
    <source>
        <strain evidence="2">MMC_N1</strain>
    </source>
</reference>
<keyword evidence="1" id="KW-1133">Transmembrane helix</keyword>
<evidence type="ECO:0000256" key="1">
    <source>
        <dbReference type="SAM" id="Phobius"/>
    </source>
</evidence>
<evidence type="ECO:0000313" key="3">
    <source>
        <dbReference type="Proteomes" id="UP001162164"/>
    </source>
</evidence>
<dbReference type="EMBL" id="JAPWTJ010002639">
    <property type="protein sequence ID" value="KAJ8965316.1"/>
    <property type="molecule type" value="Genomic_DNA"/>
</dbReference>
<keyword evidence="1" id="KW-0472">Membrane</keyword>
<evidence type="ECO:0000313" key="2">
    <source>
        <dbReference type="EMBL" id="KAJ8965316.1"/>
    </source>
</evidence>
<name>A0ABQ9ITJ9_9CUCU</name>
<accession>A0ABQ9ITJ9</accession>
<organism evidence="2 3">
    <name type="scientific">Molorchus minor</name>
    <dbReference type="NCBI Taxonomy" id="1323400"/>
    <lineage>
        <taxon>Eukaryota</taxon>
        <taxon>Metazoa</taxon>
        <taxon>Ecdysozoa</taxon>
        <taxon>Arthropoda</taxon>
        <taxon>Hexapoda</taxon>
        <taxon>Insecta</taxon>
        <taxon>Pterygota</taxon>
        <taxon>Neoptera</taxon>
        <taxon>Endopterygota</taxon>
        <taxon>Coleoptera</taxon>
        <taxon>Polyphaga</taxon>
        <taxon>Cucujiformia</taxon>
        <taxon>Chrysomeloidea</taxon>
        <taxon>Cerambycidae</taxon>
        <taxon>Lamiinae</taxon>
        <taxon>Monochamini</taxon>
        <taxon>Molorchus</taxon>
    </lineage>
</organism>
<gene>
    <name evidence="2" type="ORF">NQ317_012845</name>
</gene>
<feature type="transmembrane region" description="Helical" evidence="1">
    <location>
        <begin position="22"/>
        <end position="41"/>
    </location>
</feature>
<keyword evidence="3" id="KW-1185">Reference proteome</keyword>
<sequence length="114" mass="12728">METPFKILKSLGSMGCHNITSFGRQIFLFGLFKFFYALALAPSSRDGAKNRTQCKRMSSSAQVEHGKLLGPVVSVWINSGSAESSSVAMMYLEAHKIAEITESEYLKILEWKME</sequence>
<comment type="caution">
    <text evidence="2">The sequence shown here is derived from an EMBL/GenBank/DDBJ whole genome shotgun (WGS) entry which is preliminary data.</text>
</comment>
<proteinExistence type="predicted"/>
<dbReference type="Proteomes" id="UP001162164">
    <property type="component" value="Unassembled WGS sequence"/>
</dbReference>